<evidence type="ECO:0000313" key="1">
    <source>
        <dbReference type="EMBL" id="SVC40346.1"/>
    </source>
</evidence>
<reference evidence="1" key="1">
    <citation type="submission" date="2018-05" db="EMBL/GenBank/DDBJ databases">
        <authorList>
            <person name="Lanie J.A."/>
            <person name="Ng W.-L."/>
            <person name="Kazmierczak K.M."/>
            <person name="Andrzejewski T.M."/>
            <person name="Davidsen T.M."/>
            <person name="Wayne K.J."/>
            <person name="Tettelin H."/>
            <person name="Glass J.I."/>
            <person name="Rusch D."/>
            <person name="Podicherti R."/>
            <person name="Tsui H.-C.T."/>
            <person name="Winkler M.E."/>
        </authorList>
    </citation>
    <scope>NUCLEOTIDE SEQUENCE</scope>
</reference>
<protein>
    <submittedName>
        <fullName evidence="1">Uncharacterized protein</fullName>
    </submittedName>
</protein>
<gene>
    <name evidence="1" type="ORF">METZ01_LOCUS293200</name>
</gene>
<dbReference type="EMBL" id="UINC01089335">
    <property type="protein sequence ID" value="SVC40346.1"/>
    <property type="molecule type" value="Genomic_DNA"/>
</dbReference>
<proteinExistence type="predicted"/>
<feature type="non-terminal residue" evidence="1">
    <location>
        <position position="1"/>
    </location>
</feature>
<sequence>VKAVLSTVYNVKSTTYAHRSRVYVTESDSNGLEWTHFGHIMVTVGVHSSLLFQLLNILSPHSDGYFLWAFCRLSEIITTTKTEPAVSS</sequence>
<organism evidence="1">
    <name type="scientific">marine metagenome</name>
    <dbReference type="NCBI Taxonomy" id="408172"/>
    <lineage>
        <taxon>unclassified sequences</taxon>
        <taxon>metagenomes</taxon>
        <taxon>ecological metagenomes</taxon>
    </lineage>
</organism>
<dbReference type="AlphaFoldDB" id="A0A382LUZ2"/>
<name>A0A382LUZ2_9ZZZZ</name>
<accession>A0A382LUZ2</accession>